<name>A0A0D1YG18_9EURO</name>
<dbReference type="SUPFAM" id="SSF47923">
    <property type="entry name" value="Ypt/Rab-GAP domain of gyp1p"/>
    <property type="match status" value="2"/>
</dbReference>
<evidence type="ECO:0000259" key="12">
    <source>
        <dbReference type="PROSITE" id="PS50086"/>
    </source>
</evidence>
<feature type="compositionally biased region" description="Low complexity" evidence="11">
    <location>
        <begin position="85"/>
        <end position="108"/>
    </location>
</feature>
<evidence type="ECO:0000256" key="11">
    <source>
        <dbReference type="SAM" id="MobiDB-lite"/>
    </source>
</evidence>
<evidence type="ECO:0000256" key="9">
    <source>
        <dbReference type="ARBA" id="ARBA00072088"/>
    </source>
</evidence>
<feature type="compositionally biased region" description="Polar residues" evidence="11">
    <location>
        <begin position="192"/>
        <end position="209"/>
    </location>
</feature>
<evidence type="ECO:0000313" key="14">
    <source>
        <dbReference type="Proteomes" id="UP000053328"/>
    </source>
</evidence>
<dbReference type="PROSITE" id="PS50086">
    <property type="entry name" value="TBC_RABGAP"/>
    <property type="match status" value="1"/>
</dbReference>
<dbReference type="SMART" id="SM00164">
    <property type="entry name" value="TBC"/>
    <property type="match status" value="1"/>
</dbReference>
<keyword evidence="5" id="KW-0931">ER-Golgi transport</keyword>
<feature type="compositionally biased region" description="Pro residues" evidence="11">
    <location>
        <begin position="164"/>
        <end position="175"/>
    </location>
</feature>
<dbReference type="GO" id="GO:0015031">
    <property type="term" value="P:protein transport"/>
    <property type="evidence" value="ECO:0007669"/>
    <property type="project" value="UniProtKB-KW"/>
</dbReference>
<evidence type="ECO:0000256" key="6">
    <source>
        <dbReference type="ARBA" id="ARBA00022927"/>
    </source>
</evidence>
<keyword evidence="14" id="KW-1185">Reference proteome</keyword>
<dbReference type="FunFam" id="1.10.472.80:FF:000044">
    <property type="entry name" value="GTPase-activating protein GYP5"/>
    <property type="match status" value="1"/>
</dbReference>
<feature type="region of interest" description="Disordered" evidence="11">
    <location>
        <begin position="1"/>
        <end position="229"/>
    </location>
</feature>
<feature type="compositionally biased region" description="Basic and acidic residues" evidence="11">
    <location>
        <begin position="21"/>
        <end position="40"/>
    </location>
</feature>
<proteinExistence type="inferred from homology"/>
<evidence type="ECO:0000256" key="3">
    <source>
        <dbReference type="ARBA" id="ARBA00022468"/>
    </source>
</evidence>
<protein>
    <recommendedName>
        <fullName evidence="9">GTPase-activating protein GYP5</fullName>
    </recommendedName>
</protein>
<dbReference type="VEuPathDB" id="FungiDB:PV08_06747"/>
<dbReference type="AlphaFoldDB" id="A0A0D1YG18"/>
<gene>
    <name evidence="13" type="ORF">PV08_06747</name>
</gene>
<keyword evidence="2" id="KW-0813">Transport</keyword>
<dbReference type="Gene3D" id="1.10.8.270">
    <property type="entry name" value="putative rabgap domain of human tbc1 domain family member 14 like domains"/>
    <property type="match status" value="1"/>
</dbReference>
<dbReference type="Gene3D" id="1.10.10.750">
    <property type="entry name" value="Ypt/Rab-GAP domain of gyp1p, domain 1"/>
    <property type="match status" value="1"/>
</dbReference>
<dbReference type="InterPro" id="IPR050302">
    <property type="entry name" value="Rab_GAP_TBC_domain"/>
</dbReference>
<dbReference type="Proteomes" id="UP000053328">
    <property type="component" value="Unassembled WGS sequence"/>
</dbReference>
<keyword evidence="6" id="KW-0653">Protein transport</keyword>
<evidence type="ECO:0000256" key="10">
    <source>
        <dbReference type="SAM" id="Coils"/>
    </source>
</evidence>
<feature type="domain" description="Rab-GAP TBC" evidence="12">
    <location>
        <begin position="380"/>
        <end position="652"/>
    </location>
</feature>
<evidence type="ECO:0000256" key="1">
    <source>
        <dbReference type="ARBA" id="ARBA00004496"/>
    </source>
</evidence>
<dbReference type="Gene3D" id="1.10.472.80">
    <property type="entry name" value="Ypt/Rab-GAP domain of gyp1p, domain 3"/>
    <property type="match status" value="1"/>
</dbReference>
<feature type="compositionally biased region" description="Polar residues" evidence="11">
    <location>
        <begin position="454"/>
        <end position="473"/>
    </location>
</feature>
<dbReference type="GO" id="GO:0016192">
    <property type="term" value="P:vesicle-mediated transport"/>
    <property type="evidence" value="ECO:0007669"/>
    <property type="project" value="UniProtKB-KW"/>
</dbReference>
<feature type="region of interest" description="Disordered" evidence="11">
    <location>
        <begin position="414"/>
        <end position="475"/>
    </location>
</feature>
<comment type="subcellular location">
    <subcellularLocation>
        <location evidence="1">Cytoplasm</location>
    </subcellularLocation>
</comment>
<dbReference type="GO" id="GO:0005737">
    <property type="term" value="C:cytoplasm"/>
    <property type="evidence" value="ECO:0007669"/>
    <property type="project" value="UniProtKB-SubCell"/>
</dbReference>
<dbReference type="PANTHER" id="PTHR47219:SF9">
    <property type="entry name" value="GTPASE ACTIVATING PROTEIN AND CENTROSOME-ASSOCIATED, ISOFORM B"/>
    <property type="match status" value="1"/>
</dbReference>
<comment type="similarity">
    <text evidence="8">Belongs to the GYP5 family.</text>
</comment>
<dbReference type="PANTHER" id="PTHR47219">
    <property type="entry name" value="RAB GTPASE-ACTIVATING PROTEIN 1-LIKE"/>
    <property type="match status" value="1"/>
</dbReference>
<dbReference type="STRING" id="91928.A0A0D1YG18"/>
<evidence type="ECO:0000256" key="2">
    <source>
        <dbReference type="ARBA" id="ARBA00022448"/>
    </source>
</evidence>
<keyword evidence="3" id="KW-0343">GTPase activation</keyword>
<keyword evidence="7 10" id="KW-0175">Coiled coil</keyword>
<organism evidence="13 14">
    <name type="scientific">Exophiala spinifera</name>
    <dbReference type="NCBI Taxonomy" id="91928"/>
    <lineage>
        <taxon>Eukaryota</taxon>
        <taxon>Fungi</taxon>
        <taxon>Dikarya</taxon>
        <taxon>Ascomycota</taxon>
        <taxon>Pezizomycotina</taxon>
        <taxon>Eurotiomycetes</taxon>
        <taxon>Chaetothyriomycetidae</taxon>
        <taxon>Chaetothyriales</taxon>
        <taxon>Herpotrichiellaceae</taxon>
        <taxon>Exophiala</taxon>
    </lineage>
</organism>
<dbReference type="GO" id="GO:0031267">
    <property type="term" value="F:small GTPase binding"/>
    <property type="evidence" value="ECO:0007669"/>
    <property type="project" value="TreeGrafter"/>
</dbReference>
<dbReference type="EMBL" id="KN847496">
    <property type="protein sequence ID" value="KIW13966.1"/>
    <property type="molecule type" value="Genomic_DNA"/>
</dbReference>
<reference evidence="13 14" key="1">
    <citation type="submission" date="2015-01" db="EMBL/GenBank/DDBJ databases">
        <title>The Genome Sequence of Exophiala spinifera CBS89968.</title>
        <authorList>
            <consortium name="The Broad Institute Genomics Platform"/>
            <person name="Cuomo C."/>
            <person name="de Hoog S."/>
            <person name="Gorbushina A."/>
            <person name="Stielow B."/>
            <person name="Teixiera M."/>
            <person name="Abouelleil A."/>
            <person name="Chapman S.B."/>
            <person name="Priest M."/>
            <person name="Young S.K."/>
            <person name="Wortman J."/>
            <person name="Nusbaum C."/>
            <person name="Birren B."/>
        </authorList>
    </citation>
    <scope>NUCLEOTIDE SEQUENCE [LARGE SCALE GENOMIC DNA]</scope>
    <source>
        <strain evidence="13 14">CBS 89968</strain>
    </source>
</reference>
<keyword evidence="4" id="KW-0963">Cytoplasm</keyword>
<evidence type="ECO:0000256" key="8">
    <source>
        <dbReference type="ARBA" id="ARBA00061661"/>
    </source>
</evidence>
<feature type="compositionally biased region" description="Polar residues" evidence="11">
    <location>
        <begin position="217"/>
        <end position="226"/>
    </location>
</feature>
<feature type="compositionally biased region" description="Basic and acidic residues" evidence="11">
    <location>
        <begin position="111"/>
        <end position="127"/>
    </location>
</feature>
<dbReference type="InterPro" id="IPR000195">
    <property type="entry name" value="Rab-GAP-TBC_dom"/>
</dbReference>
<dbReference type="Pfam" id="PF23436">
    <property type="entry name" value="RabGap-TBC_2"/>
    <property type="match status" value="1"/>
</dbReference>
<dbReference type="RefSeq" id="XP_016234182.1">
    <property type="nucleotide sequence ID" value="XM_016381080.1"/>
</dbReference>
<evidence type="ECO:0000313" key="13">
    <source>
        <dbReference type="EMBL" id="KIW13966.1"/>
    </source>
</evidence>
<dbReference type="OrthoDB" id="295078at2759"/>
<accession>A0A0D1YG18</accession>
<feature type="coiled-coil region" evidence="10">
    <location>
        <begin position="760"/>
        <end position="893"/>
    </location>
</feature>
<dbReference type="GeneID" id="27333830"/>
<evidence type="ECO:0000256" key="7">
    <source>
        <dbReference type="ARBA" id="ARBA00023054"/>
    </source>
</evidence>
<evidence type="ECO:0000256" key="4">
    <source>
        <dbReference type="ARBA" id="ARBA00022490"/>
    </source>
</evidence>
<dbReference type="HOGENOM" id="CLU_008177_0_0_1"/>
<sequence length="895" mass="97820">MEPPEPAQQNGGNSEAEEKFEDATDVKEEPQPDTSRDDHSASVPSSPADTPPAPEPQLPASSPSEAESHNQDSSQSSEAEEPANESETPPADSSSSAVPPSEVQPVPSLKAPEESPDQTKEPEKIEPPKPPPRPSRFQGFSASLPSVSWGAPPNRKASDARAPSPQPPPPPPPPQTSSFGRKVTTPFGWLSRATSTQKETRSPPLSSKAQLDARRNTAASTSTLGSNPELILKALDETQDGSNGQKQPSRASLREQFKMLRLREEAGITSLEGTDSAEGGAIAGLIGRSASLGVGIATPGSVGQEEALITTPVMSPSSPMTESVPVNPNLAQGTVAGVAASAADTATPIDWDFWQNVVNEGPQAVAKTSPDEFTQAISGGIPQTIRPVIWQVLAGSKNEELEAVYWDLRNRGTSAEVKEPPPKSPLPNGHHVNGSAKEKESVASSRSSIRSDHSTPATSATVGLASPSPSQEQGDPMVAARLQTQLAAEKAKKAKEDSAALAKLEKMIKRDMGSRTSYSKYVAAAGLQDGLFHVCRAYALFDDAVGYPQGMNFIVMPLLFTMPEEEAFCLLVRLMNKYQLRDLFIQDMPGLHLHLYQFERLLEDLEPALYCHLNRRGVNPKLYATQWFLTLFAYRFPLQLVMRVFDLILCEGLEGAILKFGMAVIQRNVQTLLAMNDMQALTNFLKEKLFDVYTDATPSSKSILESGFFGSSGGSDTEVYRADLLVQDACAVKLTPEMLARYREEYETTTKAERARETELENLRTDCATKAAQIRSLEKRAEKSDAEHVELANELVRLKVENNDLLDRNESLTGQVEELKKVAQTEAANVEERMRAGTEQVMQRNIEVQNQNRHMEEQMAEMEKELVEMKMKYAELNGEHEALKQKWNDLKRALE</sequence>
<dbReference type="GO" id="GO:0005096">
    <property type="term" value="F:GTPase activator activity"/>
    <property type="evidence" value="ECO:0007669"/>
    <property type="project" value="UniProtKB-KW"/>
</dbReference>
<dbReference type="InterPro" id="IPR035969">
    <property type="entry name" value="Rab-GAP_TBC_sf"/>
</dbReference>
<evidence type="ECO:0000256" key="5">
    <source>
        <dbReference type="ARBA" id="ARBA00022892"/>
    </source>
</evidence>